<organism evidence="2 3">
    <name type="scientific">Brassica oleracea var. oleracea</name>
    <dbReference type="NCBI Taxonomy" id="109376"/>
    <lineage>
        <taxon>Eukaryota</taxon>
        <taxon>Viridiplantae</taxon>
        <taxon>Streptophyta</taxon>
        <taxon>Embryophyta</taxon>
        <taxon>Tracheophyta</taxon>
        <taxon>Spermatophyta</taxon>
        <taxon>Magnoliopsida</taxon>
        <taxon>eudicotyledons</taxon>
        <taxon>Gunneridae</taxon>
        <taxon>Pentapetalae</taxon>
        <taxon>rosids</taxon>
        <taxon>malvids</taxon>
        <taxon>Brassicales</taxon>
        <taxon>Brassicaceae</taxon>
        <taxon>Brassiceae</taxon>
        <taxon>Brassica</taxon>
    </lineage>
</organism>
<dbReference type="Pfam" id="PF13966">
    <property type="entry name" value="zf-RVT"/>
    <property type="match status" value="1"/>
</dbReference>
<evidence type="ECO:0000313" key="3">
    <source>
        <dbReference type="Proteomes" id="UP000032141"/>
    </source>
</evidence>
<sequence>MYTVKSGYWVARNILNKEMVENQGEPSITKLQAFAWKIKAPPKLRHFIWQTISGQLAVTSNLTHRHMRCDNYCPRCRANDETINHAMGICSIPNSAISVPQREPLHEYKLSFLEEE</sequence>
<dbReference type="AlphaFoldDB" id="A0A0D3BKI0"/>
<reference evidence="2" key="2">
    <citation type="submission" date="2015-03" db="UniProtKB">
        <authorList>
            <consortium name="EnsemblPlants"/>
        </authorList>
    </citation>
    <scope>IDENTIFICATION</scope>
</reference>
<dbReference type="Gramene" id="Bo3g159800.1">
    <property type="protein sequence ID" value="Bo3g159800.1"/>
    <property type="gene ID" value="Bo3g159800"/>
</dbReference>
<keyword evidence="3" id="KW-1185">Reference proteome</keyword>
<dbReference type="eggNOG" id="KOG1075">
    <property type="taxonomic scope" value="Eukaryota"/>
</dbReference>
<proteinExistence type="predicted"/>
<dbReference type="Proteomes" id="UP000032141">
    <property type="component" value="Chromosome C3"/>
</dbReference>
<protein>
    <recommendedName>
        <fullName evidence="1">Reverse transcriptase zinc-binding domain-containing protein</fullName>
    </recommendedName>
</protein>
<feature type="domain" description="Reverse transcriptase zinc-binding" evidence="1">
    <location>
        <begin position="18"/>
        <end position="92"/>
    </location>
</feature>
<dbReference type="HOGENOM" id="CLU_2100278_0_0_1"/>
<reference evidence="2 3" key="1">
    <citation type="journal article" date="2014" name="Genome Biol.">
        <title>Transcriptome and methylome profiling reveals relics of genome dominance in the mesopolyploid Brassica oleracea.</title>
        <authorList>
            <person name="Parkin I.A."/>
            <person name="Koh C."/>
            <person name="Tang H."/>
            <person name="Robinson S.J."/>
            <person name="Kagale S."/>
            <person name="Clarke W.E."/>
            <person name="Town C.D."/>
            <person name="Nixon J."/>
            <person name="Krishnakumar V."/>
            <person name="Bidwell S.L."/>
            <person name="Denoeud F."/>
            <person name="Belcram H."/>
            <person name="Links M.G."/>
            <person name="Just J."/>
            <person name="Clarke C."/>
            <person name="Bender T."/>
            <person name="Huebert T."/>
            <person name="Mason A.S."/>
            <person name="Pires J.C."/>
            <person name="Barker G."/>
            <person name="Moore J."/>
            <person name="Walley P.G."/>
            <person name="Manoli S."/>
            <person name="Batley J."/>
            <person name="Edwards D."/>
            <person name="Nelson M.N."/>
            <person name="Wang X."/>
            <person name="Paterson A.H."/>
            <person name="King G."/>
            <person name="Bancroft I."/>
            <person name="Chalhoub B."/>
            <person name="Sharpe A.G."/>
        </authorList>
    </citation>
    <scope>NUCLEOTIDE SEQUENCE</scope>
    <source>
        <strain evidence="2 3">cv. TO1000</strain>
    </source>
</reference>
<dbReference type="EnsemblPlants" id="Bo3g159800.1">
    <property type="protein sequence ID" value="Bo3g159800.1"/>
    <property type="gene ID" value="Bo3g159800"/>
</dbReference>
<evidence type="ECO:0000313" key="2">
    <source>
        <dbReference type="EnsemblPlants" id="Bo3g159800.1"/>
    </source>
</evidence>
<dbReference type="OMA" id="CRANDET"/>
<dbReference type="InterPro" id="IPR026960">
    <property type="entry name" value="RVT-Znf"/>
</dbReference>
<evidence type="ECO:0000259" key="1">
    <source>
        <dbReference type="Pfam" id="PF13966"/>
    </source>
</evidence>
<accession>A0A0D3BKI0</accession>
<name>A0A0D3BKI0_BRAOL</name>